<dbReference type="Gene3D" id="3.40.640.10">
    <property type="entry name" value="Type I PLP-dependent aspartate aminotransferase-like (Major domain)"/>
    <property type="match status" value="1"/>
</dbReference>
<dbReference type="InterPro" id="IPR015424">
    <property type="entry name" value="PyrdxlP-dep_Trfase"/>
</dbReference>
<feature type="signal peptide" evidence="3">
    <location>
        <begin position="1"/>
        <end position="18"/>
    </location>
</feature>
<keyword evidence="6" id="KW-1185">Reference proteome</keyword>
<dbReference type="GO" id="GO:0016846">
    <property type="term" value="F:carbon-sulfur lyase activity"/>
    <property type="evidence" value="ECO:0007669"/>
    <property type="project" value="InterPro"/>
</dbReference>
<keyword evidence="5" id="KW-0032">Aminotransferase</keyword>
<dbReference type="EMBL" id="CASHTH010001072">
    <property type="protein sequence ID" value="CAI8010914.1"/>
    <property type="molecule type" value="Genomic_DNA"/>
</dbReference>
<dbReference type="PANTHER" id="PTHR43795:SF20">
    <property type="entry name" value="TRYPTOPHAN AMINOTRANSFERASE-RELATED PROTEIN 3"/>
    <property type="match status" value="1"/>
</dbReference>
<protein>
    <submittedName>
        <fullName evidence="5">Tryptophan aminotransferase-related protein 3</fullName>
    </submittedName>
</protein>
<comment type="caution">
    <text evidence="5">The sequence shown here is derived from an EMBL/GenBank/DDBJ whole genome shotgun (WGS) entry which is preliminary data.</text>
</comment>
<dbReference type="SUPFAM" id="SSF53383">
    <property type="entry name" value="PLP-dependent transferases"/>
    <property type="match status" value="1"/>
</dbReference>
<gene>
    <name evidence="5" type="ORF">GBAR_LOCUS7120</name>
</gene>
<organism evidence="5 6">
    <name type="scientific">Geodia barretti</name>
    <name type="common">Barrett's horny sponge</name>
    <dbReference type="NCBI Taxonomy" id="519541"/>
    <lineage>
        <taxon>Eukaryota</taxon>
        <taxon>Metazoa</taxon>
        <taxon>Porifera</taxon>
        <taxon>Demospongiae</taxon>
        <taxon>Heteroscleromorpha</taxon>
        <taxon>Tetractinellida</taxon>
        <taxon>Astrophorina</taxon>
        <taxon>Geodiidae</taxon>
        <taxon>Geodia</taxon>
    </lineage>
</organism>
<keyword evidence="3" id="KW-0732">Signal</keyword>
<evidence type="ECO:0000256" key="2">
    <source>
        <dbReference type="ARBA" id="ARBA00022898"/>
    </source>
</evidence>
<dbReference type="PANTHER" id="PTHR43795">
    <property type="entry name" value="BIFUNCTIONAL ASPARTATE AMINOTRANSFERASE AND GLUTAMATE/ASPARTATE-PREPHENATE AMINOTRANSFERASE-RELATED"/>
    <property type="match status" value="1"/>
</dbReference>
<dbReference type="GO" id="GO:0006520">
    <property type="term" value="P:amino acid metabolic process"/>
    <property type="evidence" value="ECO:0007669"/>
    <property type="project" value="TreeGrafter"/>
</dbReference>
<dbReference type="InterPro" id="IPR015421">
    <property type="entry name" value="PyrdxlP-dep_Trfase_major"/>
</dbReference>
<accession>A0AA35W879</accession>
<dbReference type="Gene3D" id="3.90.1150.10">
    <property type="entry name" value="Aspartate Aminotransferase, domain 1"/>
    <property type="match status" value="1"/>
</dbReference>
<dbReference type="AlphaFoldDB" id="A0AA35W879"/>
<evidence type="ECO:0000313" key="6">
    <source>
        <dbReference type="Proteomes" id="UP001174909"/>
    </source>
</evidence>
<evidence type="ECO:0000259" key="4">
    <source>
        <dbReference type="Pfam" id="PF04864"/>
    </source>
</evidence>
<dbReference type="Pfam" id="PF04864">
    <property type="entry name" value="Alliinase_C"/>
    <property type="match status" value="1"/>
</dbReference>
<keyword evidence="2" id="KW-0663">Pyridoxal phosphate</keyword>
<evidence type="ECO:0000256" key="1">
    <source>
        <dbReference type="ARBA" id="ARBA00006312"/>
    </source>
</evidence>
<feature type="chain" id="PRO_5041357749" evidence="3">
    <location>
        <begin position="19"/>
        <end position="416"/>
    </location>
</feature>
<sequence>MFLSWLALLFSILGAVTAVDICSDYPKPDPCLPGGEWDPVLNSCSGYDGRSCFQCYSGQFCKTREDTLTCQLSSTGGNPLVIAQFWLLNSTQEPCSTTLAHYRPAYQNPPGVPLPPLEDAIRKLHAISQNVDTSGRQLIGGFGATMMLHATVAALSEMILKNCTSNCPPVVDVMAQPPYYDNYPYIVGIVQTARWNTSADPTSPYTIEILTYPNNPNGVRRNPLVKNPNHVIRDMVYYWPMYTDIDTTISEPIMIFSSSKHEGLAGTRFGWGLYQDSVLAQNVAQVVNVLTLGLSVDVQLRVLASIQAIIGEKLNPSGLLPFHEAGRTVMESRFAKLSEVLTCATLTNYPSSSHGAYAWVQCKEGLKCLDVFASVNIIAEDGALFGSTSQYVRLSMLLPDAEFEILIDKVKALCSS</sequence>
<evidence type="ECO:0000256" key="3">
    <source>
        <dbReference type="SAM" id="SignalP"/>
    </source>
</evidence>
<dbReference type="GO" id="GO:0008483">
    <property type="term" value="F:transaminase activity"/>
    <property type="evidence" value="ECO:0007669"/>
    <property type="project" value="UniProtKB-KW"/>
</dbReference>
<name>A0AA35W879_GEOBA</name>
<feature type="domain" description="Alliinase C-terminal" evidence="4">
    <location>
        <begin position="76"/>
        <end position="413"/>
    </location>
</feature>
<evidence type="ECO:0000313" key="5">
    <source>
        <dbReference type="EMBL" id="CAI8010914.1"/>
    </source>
</evidence>
<dbReference type="InterPro" id="IPR050478">
    <property type="entry name" value="Ethylene_sulfur-biosynth"/>
</dbReference>
<dbReference type="InterPro" id="IPR015422">
    <property type="entry name" value="PyrdxlP-dep_Trfase_small"/>
</dbReference>
<keyword evidence="5" id="KW-0808">Transferase</keyword>
<comment type="similarity">
    <text evidence="1">Belongs to the alliinase family.</text>
</comment>
<proteinExistence type="inferred from homology"/>
<dbReference type="Proteomes" id="UP001174909">
    <property type="component" value="Unassembled WGS sequence"/>
</dbReference>
<dbReference type="InterPro" id="IPR006948">
    <property type="entry name" value="Alliinase_C"/>
</dbReference>
<reference evidence="5" key="1">
    <citation type="submission" date="2023-03" db="EMBL/GenBank/DDBJ databases">
        <authorList>
            <person name="Steffen K."/>
            <person name="Cardenas P."/>
        </authorList>
    </citation>
    <scope>NUCLEOTIDE SEQUENCE</scope>
</reference>